<keyword evidence="9" id="KW-0472">Membrane</keyword>
<evidence type="ECO:0000256" key="8">
    <source>
        <dbReference type="ARBA" id="ARBA00022833"/>
    </source>
</evidence>
<dbReference type="AlphaFoldDB" id="T0Q9V5"/>
<dbReference type="GO" id="GO:0061630">
    <property type="term" value="F:ubiquitin protein ligase activity"/>
    <property type="evidence" value="ECO:0007669"/>
    <property type="project" value="UniProtKB-EC"/>
</dbReference>
<evidence type="ECO:0000259" key="10">
    <source>
        <dbReference type="PROSITE" id="PS51873"/>
    </source>
</evidence>
<evidence type="ECO:0000256" key="6">
    <source>
        <dbReference type="ARBA" id="ARBA00022771"/>
    </source>
</evidence>
<keyword evidence="4" id="KW-0479">Metal-binding</keyword>
<sequence>MSSPLSSASAFSSSTALLECVICSDTSRYDNVEGFVQCRECSSAFCMQCYQTYLVTKINDGLVLPSHLVCPGEACGVAVTMNDLEFHLPPETLRKFQTFFASSEHRARGGLFCPRTNCGAPIPVQTKESLFFKRRVDCNVCQKRSCLRCGDDYHRLPRATCNDKLYKKWVKATKSQQCPNCRFTIEKNGGCNHVACSQCHFEFDWASGRPWSKHGQRSLLGAVAHGAVVTGVVALEVVVLLAVVGLGLPCVAGYQLVRACQGHRESKGVWTMYVDCLRELVAAFLGLDDDE</sequence>
<feature type="transmembrane region" description="Helical" evidence="9">
    <location>
        <begin position="219"/>
        <end position="248"/>
    </location>
</feature>
<dbReference type="Proteomes" id="UP000030762">
    <property type="component" value="Unassembled WGS sequence"/>
</dbReference>
<comment type="catalytic activity">
    <reaction evidence="1">
        <text>[E2 ubiquitin-conjugating enzyme]-S-ubiquitinyl-L-cysteine + [acceptor protein]-L-lysine = [E2 ubiquitin-conjugating enzyme]-L-cysteine + [acceptor protein]-N(6)-ubiquitinyl-L-lysine.</text>
        <dbReference type="EC" id="2.3.2.31"/>
    </reaction>
</comment>
<evidence type="ECO:0000256" key="4">
    <source>
        <dbReference type="ARBA" id="ARBA00022723"/>
    </source>
</evidence>
<dbReference type="EMBL" id="JH767177">
    <property type="protein sequence ID" value="EQC30270.1"/>
    <property type="molecule type" value="Genomic_DNA"/>
</dbReference>
<evidence type="ECO:0000256" key="2">
    <source>
        <dbReference type="ARBA" id="ARBA00012251"/>
    </source>
</evidence>
<keyword evidence="7" id="KW-0833">Ubl conjugation pathway</keyword>
<dbReference type="eggNOG" id="KOG1815">
    <property type="taxonomic scope" value="Eukaryota"/>
</dbReference>
<proteinExistence type="predicted"/>
<dbReference type="EC" id="2.3.2.31" evidence="2"/>
<keyword evidence="9" id="KW-1133">Transmembrane helix</keyword>
<dbReference type="STRING" id="1156394.T0Q9V5"/>
<dbReference type="InterPro" id="IPR013083">
    <property type="entry name" value="Znf_RING/FYVE/PHD"/>
</dbReference>
<evidence type="ECO:0000256" key="5">
    <source>
        <dbReference type="ARBA" id="ARBA00022737"/>
    </source>
</evidence>
<dbReference type="Pfam" id="PF01485">
    <property type="entry name" value="IBR"/>
    <property type="match status" value="1"/>
</dbReference>
<dbReference type="InParanoid" id="T0Q9V5"/>
<keyword evidence="6" id="KW-0863">Zinc-finger</keyword>
<dbReference type="Pfam" id="PF22191">
    <property type="entry name" value="IBR_1"/>
    <property type="match status" value="1"/>
</dbReference>
<dbReference type="InterPro" id="IPR044066">
    <property type="entry name" value="TRIAD_supradom"/>
</dbReference>
<dbReference type="GO" id="GO:0008270">
    <property type="term" value="F:zinc ion binding"/>
    <property type="evidence" value="ECO:0007669"/>
    <property type="project" value="UniProtKB-KW"/>
</dbReference>
<dbReference type="Gene3D" id="3.30.40.10">
    <property type="entry name" value="Zinc/RING finger domain, C3HC4 (zinc finger)"/>
    <property type="match status" value="1"/>
</dbReference>
<dbReference type="OrthoDB" id="1431934at2759"/>
<protein>
    <recommendedName>
        <fullName evidence="2">RBR-type E3 ubiquitin transferase</fullName>
        <ecNumber evidence="2">2.3.2.31</ecNumber>
    </recommendedName>
</protein>
<dbReference type="SMART" id="SM00647">
    <property type="entry name" value="IBR"/>
    <property type="match status" value="2"/>
</dbReference>
<gene>
    <name evidence="11" type="ORF">SDRG_12120</name>
</gene>
<dbReference type="InterPro" id="IPR031127">
    <property type="entry name" value="E3_UB_ligase_RBR"/>
</dbReference>
<name>T0Q9V5_SAPDV</name>
<evidence type="ECO:0000256" key="1">
    <source>
        <dbReference type="ARBA" id="ARBA00001798"/>
    </source>
</evidence>
<dbReference type="InterPro" id="IPR002867">
    <property type="entry name" value="IBR_dom"/>
</dbReference>
<keyword evidence="9" id="KW-0812">Transmembrane</keyword>
<organism evidence="11 12">
    <name type="scientific">Saprolegnia diclina (strain VS20)</name>
    <dbReference type="NCBI Taxonomy" id="1156394"/>
    <lineage>
        <taxon>Eukaryota</taxon>
        <taxon>Sar</taxon>
        <taxon>Stramenopiles</taxon>
        <taxon>Oomycota</taxon>
        <taxon>Saprolegniomycetes</taxon>
        <taxon>Saprolegniales</taxon>
        <taxon>Saprolegniaceae</taxon>
        <taxon>Saprolegnia</taxon>
    </lineage>
</organism>
<keyword evidence="12" id="KW-1185">Reference proteome</keyword>
<accession>T0Q9V5</accession>
<feature type="domain" description="RING-type" evidence="10">
    <location>
        <begin position="16"/>
        <end position="229"/>
    </location>
</feature>
<dbReference type="GO" id="GO:0016567">
    <property type="term" value="P:protein ubiquitination"/>
    <property type="evidence" value="ECO:0007669"/>
    <property type="project" value="InterPro"/>
</dbReference>
<dbReference type="PROSITE" id="PS51873">
    <property type="entry name" value="TRIAD"/>
    <property type="match status" value="1"/>
</dbReference>
<evidence type="ECO:0000256" key="9">
    <source>
        <dbReference type="SAM" id="Phobius"/>
    </source>
</evidence>
<evidence type="ECO:0000256" key="7">
    <source>
        <dbReference type="ARBA" id="ARBA00022786"/>
    </source>
</evidence>
<keyword evidence="3" id="KW-0808">Transferase</keyword>
<evidence type="ECO:0000256" key="3">
    <source>
        <dbReference type="ARBA" id="ARBA00022679"/>
    </source>
</evidence>
<dbReference type="CDD" id="cd20335">
    <property type="entry name" value="BRcat_RBR"/>
    <property type="match status" value="1"/>
</dbReference>
<reference evidence="11 12" key="1">
    <citation type="submission" date="2012-04" db="EMBL/GenBank/DDBJ databases">
        <title>The Genome Sequence of Saprolegnia declina VS20.</title>
        <authorList>
            <consortium name="The Broad Institute Genome Sequencing Platform"/>
            <person name="Russ C."/>
            <person name="Nusbaum C."/>
            <person name="Tyler B."/>
            <person name="van West P."/>
            <person name="Dieguez-Uribeondo J."/>
            <person name="de Bruijn I."/>
            <person name="Tripathy S."/>
            <person name="Jiang R."/>
            <person name="Young S.K."/>
            <person name="Zeng Q."/>
            <person name="Gargeya S."/>
            <person name="Fitzgerald M."/>
            <person name="Haas B."/>
            <person name="Abouelleil A."/>
            <person name="Alvarado L."/>
            <person name="Arachchi H.M."/>
            <person name="Berlin A."/>
            <person name="Chapman S.B."/>
            <person name="Goldberg J."/>
            <person name="Griggs A."/>
            <person name="Gujja S."/>
            <person name="Hansen M."/>
            <person name="Howarth C."/>
            <person name="Imamovic A."/>
            <person name="Larimer J."/>
            <person name="McCowen C."/>
            <person name="Montmayeur A."/>
            <person name="Murphy C."/>
            <person name="Neiman D."/>
            <person name="Pearson M."/>
            <person name="Priest M."/>
            <person name="Roberts A."/>
            <person name="Saif S."/>
            <person name="Shea T."/>
            <person name="Sisk P."/>
            <person name="Sykes S."/>
            <person name="Wortman J."/>
            <person name="Nusbaum C."/>
            <person name="Birren B."/>
        </authorList>
    </citation>
    <scope>NUCLEOTIDE SEQUENCE [LARGE SCALE GENOMIC DNA]</scope>
    <source>
        <strain evidence="11 12">VS20</strain>
    </source>
</reference>
<evidence type="ECO:0000313" key="12">
    <source>
        <dbReference type="Proteomes" id="UP000030762"/>
    </source>
</evidence>
<dbReference type="VEuPathDB" id="FungiDB:SDRG_12120"/>
<evidence type="ECO:0000313" key="11">
    <source>
        <dbReference type="EMBL" id="EQC30270.1"/>
    </source>
</evidence>
<keyword evidence="8" id="KW-0862">Zinc</keyword>
<dbReference type="GeneID" id="19952847"/>
<dbReference type="SUPFAM" id="SSF57850">
    <property type="entry name" value="RING/U-box"/>
    <property type="match status" value="2"/>
</dbReference>
<dbReference type="OMA" id="HIFSVTC"/>
<keyword evidence="5" id="KW-0677">Repeat</keyword>
<dbReference type="PANTHER" id="PTHR11685">
    <property type="entry name" value="RBR FAMILY RING FINGER AND IBR DOMAIN-CONTAINING"/>
    <property type="match status" value="1"/>
</dbReference>
<dbReference type="RefSeq" id="XP_008616402.1">
    <property type="nucleotide sequence ID" value="XM_008618180.1"/>
</dbReference>
<dbReference type="Gene3D" id="1.20.120.1750">
    <property type="match status" value="1"/>
</dbReference>